<keyword evidence="6" id="KW-0406">Ion transport</keyword>
<evidence type="ECO:0000256" key="5">
    <source>
        <dbReference type="ARBA" id="ARBA00022989"/>
    </source>
</evidence>
<keyword evidence="2" id="KW-0813">Transport</keyword>
<proteinExistence type="predicted"/>
<dbReference type="EMBL" id="UINC01195743">
    <property type="protein sequence ID" value="SVE12449.1"/>
    <property type="molecule type" value="Genomic_DNA"/>
</dbReference>
<sequence>MRDFRPILNILGLLLCIESIALLIPMFFDLINNNQDWKQFFYISCLTFLIGLVLYVGFKKENIKINLRQAFLLTIVSWFLIALFGSLPFIYSSSSLHFTDAFFESVSGITTTGSTVISNLDNLSEGILIWRSLLQWFGGIGIIVLAIAILPTLQIGGMQLLHMEHDDPYEKTIPKINKFIIEIASLYVSLTVLCFIFYYIFGMSAFDSLIHCMTTISTG</sequence>
<dbReference type="Pfam" id="PF02386">
    <property type="entry name" value="TrkH"/>
    <property type="match status" value="1"/>
</dbReference>
<dbReference type="GO" id="GO:0008324">
    <property type="term" value="F:monoatomic cation transmembrane transporter activity"/>
    <property type="evidence" value="ECO:0007669"/>
    <property type="project" value="InterPro"/>
</dbReference>
<keyword evidence="4 8" id="KW-0812">Transmembrane</keyword>
<feature type="transmembrane region" description="Helical" evidence="8">
    <location>
        <begin position="7"/>
        <end position="28"/>
    </location>
</feature>
<feature type="non-terminal residue" evidence="9">
    <location>
        <position position="219"/>
    </location>
</feature>
<keyword evidence="3" id="KW-1003">Cell membrane</keyword>
<feature type="transmembrane region" description="Helical" evidence="8">
    <location>
        <begin position="70"/>
        <end position="91"/>
    </location>
</feature>
<evidence type="ECO:0008006" key="10">
    <source>
        <dbReference type="Google" id="ProtNLM"/>
    </source>
</evidence>
<dbReference type="PANTHER" id="PTHR32024">
    <property type="entry name" value="TRK SYSTEM POTASSIUM UPTAKE PROTEIN TRKG-RELATED"/>
    <property type="match status" value="1"/>
</dbReference>
<dbReference type="GO" id="GO:0005886">
    <property type="term" value="C:plasma membrane"/>
    <property type="evidence" value="ECO:0007669"/>
    <property type="project" value="UniProtKB-SubCell"/>
</dbReference>
<evidence type="ECO:0000256" key="8">
    <source>
        <dbReference type="SAM" id="Phobius"/>
    </source>
</evidence>
<feature type="transmembrane region" description="Helical" evidence="8">
    <location>
        <begin position="133"/>
        <end position="153"/>
    </location>
</feature>
<reference evidence="9" key="1">
    <citation type="submission" date="2018-05" db="EMBL/GenBank/DDBJ databases">
        <authorList>
            <person name="Lanie J.A."/>
            <person name="Ng W.-L."/>
            <person name="Kazmierczak K.M."/>
            <person name="Andrzejewski T.M."/>
            <person name="Davidsen T.M."/>
            <person name="Wayne K.J."/>
            <person name="Tettelin H."/>
            <person name="Glass J.I."/>
            <person name="Rusch D."/>
            <person name="Podicherti R."/>
            <person name="Tsui H.-C.T."/>
            <person name="Winkler M.E."/>
        </authorList>
    </citation>
    <scope>NUCLEOTIDE SEQUENCE</scope>
</reference>
<dbReference type="InterPro" id="IPR003445">
    <property type="entry name" value="Cat_transpt"/>
</dbReference>
<keyword evidence="5 8" id="KW-1133">Transmembrane helix</keyword>
<dbReference type="AlphaFoldDB" id="A0A383AY56"/>
<gene>
    <name evidence="9" type="ORF">METZ01_LOCUS465303</name>
</gene>
<evidence type="ECO:0000256" key="6">
    <source>
        <dbReference type="ARBA" id="ARBA00023065"/>
    </source>
</evidence>
<evidence type="ECO:0000256" key="7">
    <source>
        <dbReference type="ARBA" id="ARBA00023136"/>
    </source>
</evidence>
<evidence type="ECO:0000256" key="4">
    <source>
        <dbReference type="ARBA" id="ARBA00022692"/>
    </source>
</evidence>
<keyword evidence="7 8" id="KW-0472">Membrane</keyword>
<evidence type="ECO:0000256" key="2">
    <source>
        <dbReference type="ARBA" id="ARBA00022448"/>
    </source>
</evidence>
<evidence type="ECO:0000256" key="1">
    <source>
        <dbReference type="ARBA" id="ARBA00004651"/>
    </source>
</evidence>
<dbReference type="GO" id="GO:0030001">
    <property type="term" value="P:metal ion transport"/>
    <property type="evidence" value="ECO:0007669"/>
    <property type="project" value="UniProtKB-ARBA"/>
</dbReference>
<feature type="transmembrane region" description="Helical" evidence="8">
    <location>
        <begin position="179"/>
        <end position="201"/>
    </location>
</feature>
<protein>
    <recommendedName>
        <fullName evidence="10">Potassium transporter TrkH</fullName>
    </recommendedName>
</protein>
<evidence type="ECO:0000313" key="9">
    <source>
        <dbReference type="EMBL" id="SVE12449.1"/>
    </source>
</evidence>
<organism evidence="9">
    <name type="scientific">marine metagenome</name>
    <dbReference type="NCBI Taxonomy" id="408172"/>
    <lineage>
        <taxon>unclassified sequences</taxon>
        <taxon>metagenomes</taxon>
        <taxon>ecological metagenomes</taxon>
    </lineage>
</organism>
<name>A0A383AY56_9ZZZZ</name>
<feature type="transmembrane region" description="Helical" evidence="8">
    <location>
        <begin position="40"/>
        <end position="58"/>
    </location>
</feature>
<accession>A0A383AY56</accession>
<comment type="subcellular location">
    <subcellularLocation>
        <location evidence="1">Cell membrane</location>
        <topology evidence="1">Multi-pass membrane protein</topology>
    </subcellularLocation>
</comment>
<dbReference type="PANTHER" id="PTHR32024:SF3">
    <property type="entry name" value="TRK SYSTEM POTASSIUM UPTAKE PROTEIN"/>
    <property type="match status" value="1"/>
</dbReference>
<evidence type="ECO:0000256" key="3">
    <source>
        <dbReference type="ARBA" id="ARBA00022475"/>
    </source>
</evidence>